<gene>
    <name evidence="2" type="ORF">LAZ67_3000099</name>
</gene>
<dbReference type="EMBL" id="CP092865">
    <property type="protein sequence ID" value="UYV64262.1"/>
    <property type="molecule type" value="Genomic_DNA"/>
</dbReference>
<keyword evidence="1" id="KW-0472">Membrane</keyword>
<sequence length="279" mass="31025">MAVGTGSTDSSNKERCITRVPYATLIATLLSCAGVAIFLGSLYRGLSYTKTLFNFLFHSYTEWLGEVHVAMIGLGVVMGAANLCLLVSGWLATGPTRLQLYGGGWRARLSGRVACGVLSGLAYLLSLLWTCLLVLATALLMAFLLMSGLCDGLKLNPRVEERCLDLTHFQHLFPNTTQNLRFCKEGELKIICKDCVEPAIMMYILTLAACVLVLLSLIHHLMCLAANTARIRDSEKFQELQELQYLQDNSSELAVFKDRYRDTSEGIFRQDSLRKPRRI</sequence>
<evidence type="ECO:0000313" key="2">
    <source>
        <dbReference type="EMBL" id="UYV64262.1"/>
    </source>
</evidence>
<dbReference type="Pfam" id="PF01275">
    <property type="entry name" value="Myelin_PLP"/>
    <property type="match status" value="1"/>
</dbReference>
<feature type="transmembrane region" description="Helical" evidence="1">
    <location>
        <begin position="20"/>
        <end position="43"/>
    </location>
</feature>
<evidence type="ECO:0000256" key="1">
    <source>
        <dbReference type="SAM" id="Phobius"/>
    </source>
</evidence>
<dbReference type="Proteomes" id="UP001235939">
    <property type="component" value="Chromosome 03"/>
</dbReference>
<feature type="transmembrane region" description="Helical" evidence="1">
    <location>
        <begin position="200"/>
        <end position="226"/>
    </location>
</feature>
<dbReference type="InterPro" id="IPR001614">
    <property type="entry name" value="Myelin_PLP"/>
</dbReference>
<dbReference type="PANTHER" id="PTHR11683">
    <property type="entry name" value="MYELIN PROTEOLIPID"/>
    <property type="match status" value="1"/>
</dbReference>
<keyword evidence="1" id="KW-1133">Transmembrane helix</keyword>
<accession>A0ABY6K992</accession>
<organism evidence="2 3">
    <name type="scientific">Cordylochernes scorpioides</name>
    <dbReference type="NCBI Taxonomy" id="51811"/>
    <lineage>
        <taxon>Eukaryota</taxon>
        <taxon>Metazoa</taxon>
        <taxon>Ecdysozoa</taxon>
        <taxon>Arthropoda</taxon>
        <taxon>Chelicerata</taxon>
        <taxon>Arachnida</taxon>
        <taxon>Pseudoscorpiones</taxon>
        <taxon>Cheliferoidea</taxon>
        <taxon>Chernetidae</taxon>
        <taxon>Cordylochernes</taxon>
    </lineage>
</organism>
<feature type="transmembrane region" description="Helical" evidence="1">
    <location>
        <begin position="63"/>
        <end position="92"/>
    </location>
</feature>
<evidence type="ECO:0000313" key="3">
    <source>
        <dbReference type="Proteomes" id="UP001235939"/>
    </source>
</evidence>
<name>A0ABY6K992_9ARAC</name>
<dbReference type="PANTHER" id="PTHR11683:SF12">
    <property type="entry name" value="M6, ISOFORM F"/>
    <property type="match status" value="1"/>
</dbReference>
<reference evidence="2 3" key="1">
    <citation type="submission" date="2022-01" db="EMBL/GenBank/DDBJ databases">
        <title>A chromosomal length assembly of Cordylochernes scorpioides.</title>
        <authorList>
            <person name="Zeh D."/>
            <person name="Zeh J."/>
        </authorList>
    </citation>
    <scope>NUCLEOTIDE SEQUENCE [LARGE SCALE GENOMIC DNA]</scope>
    <source>
        <strain evidence="2">IN4F17</strain>
        <tissue evidence="2">Whole Body</tissue>
    </source>
</reference>
<proteinExistence type="predicted"/>
<feature type="transmembrane region" description="Helical" evidence="1">
    <location>
        <begin position="113"/>
        <end position="146"/>
    </location>
</feature>
<keyword evidence="1" id="KW-0812">Transmembrane</keyword>
<keyword evidence="3" id="KW-1185">Reference proteome</keyword>
<protein>
    <submittedName>
        <fullName evidence="2">GPM6B</fullName>
    </submittedName>
</protein>